<organism evidence="4">
    <name type="scientific">Alexandrium catenella</name>
    <name type="common">Red tide dinoflagellate</name>
    <name type="synonym">Gonyaulax catenella</name>
    <dbReference type="NCBI Taxonomy" id="2925"/>
    <lineage>
        <taxon>Eukaryota</taxon>
        <taxon>Sar</taxon>
        <taxon>Alveolata</taxon>
        <taxon>Dinophyceae</taxon>
        <taxon>Gonyaulacales</taxon>
        <taxon>Pyrocystaceae</taxon>
        <taxon>Alexandrium</taxon>
    </lineage>
</organism>
<keyword evidence="2" id="KW-0677">Repeat</keyword>
<dbReference type="InterPro" id="IPR015915">
    <property type="entry name" value="Kelch-typ_b-propeller"/>
</dbReference>
<dbReference type="PANTHER" id="PTHR24412:SF441">
    <property type="entry name" value="KELCH-LIKE PROTEIN 28"/>
    <property type="match status" value="1"/>
</dbReference>
<feature type="compositionally biased region" description="Polar residues" evidence="3">
    <location>
        <begin position="21"/>
        <end position="33"/>
    </location>
</feature>
<dbReference type="SUPFAM" id="SSF117281">
    <property type="entry name" value="Kelch motif"/>
    <property type="match status" value="1"/>
</dbReference>
<proteinExistence type="predicted"/>
<accession>A0A7S1SCW5</accession>
<evidence type="ECO:0000313" key="4">
    <source>
        <dbReference type="EMBL" id="CAD9190722.1"/>
    </source>
</evidence>
<evidence type="ECO:0000256" key="1">
    <source>
        <dbReference type="ARBA" id="ARBA00022441"/>
    </source>
</evidence>
<name>A0A7S1SCW5_ALECA</name>
<dbReference type="EMBL" id="HBGE01113163">
    <property type="protein sequence ID" value="CAD9190722.1"/>
    <property type="molecule type" value="Transcribed_RNA"/>
</dbReference>
<keyword evidence="1" id="KW-0880">Kelch repeat</keyword>
<reference evidence="4" key="1">
    <citation type="submission" date="2021-01" db="EMBL/GenBank/DDBJ databases">
        <authorList>
            <person name="Corre E."/>
            <person name="Pelletier E."/>
            <person name="Niang G."/>
            <person name="Scheremetjew M."/>
            <person name="Finn R."/>
            <person name="Kale V."/>
            <person name="Holt S."/>
            <person name="Cochrane G."/>
            <person name="Meng A."/>
            <person name="Brown T."/>
            <person name="Cohen L."/>
        </authorList>
    </citation>
    <scope>NUCLEOTIDE SEQUENCE</scope>
    <source>
        <strain evidence="4">OF101</strain>
    </source>
</reference>
<feature type="region of interest" description="Disordered" evidence="3">
    <location>
        <begin position="1"/>
        <end position="74"/>
    </location>
</feature>
<dbReference type="PANTHER" id="PTHR24412">
    <property type="entry name" value="KELCH PROTEIN"/>
    <property type="match status" value="1"/>
</dbReference>
<dbReference type="Pfam" id="PF24681">
    <property type="entry name" value="Kelch_KLHDC2_KLHL20_DRC7"/>
    <property type="match status" value="1"/>
</dbReference>
<gene>
    <name evidence="4" type="ORF">ACAT0790_LOCUS67497</name>
</gene>
<dbReference type="Gene3D" id="2.120.10.80">
    <property type="entry name" value="Kelch-type beta propeller"/>
    <property type="match status" value="2"/>
</dbReference>
<sequence>MSVDSRQARRLPPLGRRQPSAPLTPQSLTSSPASPDDNELMGRGTVPFWDGRSPQSPSSCSSWSSGGSRGSRGGRWADPGACDALCLLILDDRRSSGAGQRRPLPPALYAENVAPFLRFDEPLPDMVYALGGRNQSRGPLDTVEMLDTWRGQWTACAPMPTRRAGSAAASLPDGRLVVIGGYDQRGIAEGLLGTCDVYDPFTQSWEKSGIPNLKRARWGHGCASLGGKIYVAGGCSLQPNAQPREAFMETLRCCEVYDPAENRWSMCAPLQIGRSGFRIVALEGDRYLAAVGGCDNVFGRAETQPTVELYDSVLGQWSLLETRLSQPRTTAAAVAIGGGDILVMGGAPSLSTTEIYHVAAAGRCGDEERGGSATSASMPEGRMGCQAAVIPLPKPGGAFPLTCRPSVVVVGGERCEEGGGDIPRVNQFASVPVYDIETGKWREDGIVPPMAGPRTAVALCVGKGRVTA</sequence>
<evidence type="ECO:0000256" key="2">
    <source>
        <dbReference type="ARBA" id="ARBA00022737"/>
    </source>
</evidence>
<feature type="compositionally biased region" description="Low complexity" evidence="3">
    <location>
        <begin position="51"/>
        <end position="66"/>
    </location>
</feature>
<evidence type="ECO:0000256" key="3">
    <source>
        <dbReference type="SAM" id="MobiDB-lite"/>
    </source>
</evidence>
<dbReference type="InterPro" id="IPR006652">
    <property type="entry name" value="Kelch_1"/>
</dbReference>
<dbReference type="SMART" id="SM00612">
    <property type="entry name" value="Kelch"/>
    <property type="match status" value="5"/>
</dbReference>
<dbReference type="AlphaFoldDB" id="A0A7S1SCW5"/>
<protein>
    <submittedName>
        <fullName evidence="4">Uncharacterized protein</fullName>
    </submittedName>
</protein>